<gene>
    <name evidence="13" type="ORF">GCM10007420_20490</name>
</gene>
<dbReference type="NCBIfam" id="TIGR02532">
    <property type="entry name" value="IV_pilin_GFxxxE"/>
    <property type="match status" value="1"/>
</dbReference>
<dbReference type="Pfam" id="PF07963">
    <property type="entry name" value="N_methyl"/>
    <property type="match status" value="1"/>
</dbReference>
<organism evidence="13 14">
    <name type="scientific">Glycocaulis albus</name>
    <dbReference type="NCBI Taxonomy" id="1382801"/>
    <lineage>
        <taxon>Bacteria</taxon>
        <taxon>Pseudomonadati</taxon>
        <taxon>Pseudomonadota</taxon>
        <taxon>Alphaproteobacteria</taxon>
        <taxon>Maricaulales</taxon>
        <taxon>Maricaulaceae</taxon>
        <taxon>Glycocaulis</taxon>
    </lineage>
</organism>
<evidence type="ECO:0000256" key="3">
    <source>
        <dbReference type="ARBA" id="ARBA00022475"/>
    </source>
</evidence>
<evidence type="ECO:0000256" key="10">
    <source>
        <dbReference type="ARBA" id="ARBA00030775"/>
    </source>
</evidence>
<evidence type="ECO:0000256" key="9">
    <source>
        <dbReference type="ARBA" id="ARBA00025772"/>
    </source>
</evidence>
<evidence type="ECO:0000256" key="4">
    <source>
        <dbReference type="ARBA" id="ARBA00022481"/>
    </source>
</evidence>
<dbReference type="InterPro" id="IPR045584">
    <property type="entry name" value="Pilin-like"/>
</dbReference>
<keyword evidence="14" id="KW-1185">Reference proteome</keyword>
<dbReference type="InterPro" id="IPR022346">
    <property type="entry name" value="T2SS_GspH"/>
</dbReference>
<evidence type="ECO:0000256" key="7">
    <source>
        <dbReference type="ARBA" id="ARBA00022989"/>
    </source>
</evidence>
<protein>
    <recommendedName>
        <fullName evidence="2">Type II secretion system protein H</fullName>
    </recommendedName>
    <alternativeName>
        <fullName evidence="10">General secretion pathway protein H</fullName>
    </alternativeName>
</protein>
<proteinExistence type="inferred from homology"/>
<keyword evidence="4" id="KW-0488">Methylation</keyword>
<accession>A0ABQ1XV71</accession>
<dbReference type="EMBL" id="BMFS01000009">
    <property type="protein sequence ID" value="GGH03992.1"/>
    <property type="molecule type" value="Genomic_DNA"/>
</dbReference>
<evidence type="ECO:0000256" key="1">
    <source>
        <dbReference type="ARBA" id="ARBA00004377"/>
    </source>
</evidence>
<dbReference type="InterPro" id="IPR012902">
    <property type="entry name" value="N_methyl_site"/>
</dbReference>
<dbReference type="Pfam" id="PF12019">
    <property type="entry name" value="GspH"/>
    <property type="match status" value="1"/>
</dbReference>
<reference evidence="14" key="1">
    <citation type="journal article" date="2019" name="Int. J. Syst. Evol. Microbiol.">
        <title>The Global Catalogue of Microorganisms (GCM) 10K type strain sequencing project: providing services to taxonomists for standard genome sequencing and annotation.</title>
        <authorList>
            <consortium name="The Broad Institute Genomics Platform"/>
            <consortium name="The Broad Institute Genome Sequencing Center for Infectious Disease"/>
            <person name="Wu L."/>
            <person name="Ma J."/>
        </authorList>
    </citation>
    <scope>NUCLEOTIDE SEQUENCE [LARGE SCALE GENOMIC DNA]</scope>
    <source>
        <strain evidence="14">CGMCC 1.12766</strain>
    </source>
</reference>
<sequence>MSKARRQRDQSGFSLVEVMVVIAVIALVSVVAVTQITPPRHAVDTEAEQLALRLETARRNALATGAVLGFSIDPDGAGYTFMDFHAEGWRVRHGDRTLGPVRFAGEVRLGAVTGTDGRVLDVPVPDLWFDPAGTEPPVTLYLRGQGREYQLLVSALAPVEVSDAR</sequence>
<dbReference type="PROSITE" id="PS00409">
    <property type="entry name" value="PROKAR_NTER_METHYL"/>
    <property type="match status" value="1"/>
</dbReference>
<dbReference type="Proteomes" id="UP000648722">
    <property type="component" value="Unassembled WGS sequence"/>
</dbReference>
<comment type="subcellular location">
    <subcellularLocation>
        <location evidence="1">Cell inner membrane</location>
        <topology evidence="1">Single-pass membrane protein</topology>
    </subcellularLocation>
</comment>
<keyword evidence="5" id="KW-0997">Cell inner membrane</keyword>
<feature type="domain" description="General secretion pathway GspH" evidence="12">
    <location>
        <begin position="46"/>
        <end position="155"/>
    </location>
</feature>
<dbReference type="RefSeq" id="WP_188452487.1">
    <property type="nucleotide sequence ID" value="NZ_BMFS01000009.1"/>
</dbReference>
<evidence type="ECO:0000256" key="5">
    <source>
        <dbReference type="ARBA" id="ARBA00022519"/>
    </source>
</evidence>
<keyword evidence="8 11" id="KW-0472">Membrane</keyword>
<comment type="similarity">
    <text evidence="9">Belongs to the GSP H family.</text>
</comment>
<comment type="caution">
    <text evidence="13">The sequence shown here is derived from an EMBL/GenBank/DDBJ whole genome shotgun (WGS) entry which is preliminary data.</text>
</comment>
<feature type="transmembrane region" description="Helical" evidence="11">
    <location>
        <begin position="12"/>
        <end position="33"/>
    </location>
</feature>
<evidence type="ECO:0000256" key="11">
    <source>
        <dbReference type="SAM" id="Phobius"/>
    </source>
</evidence>
<keyword evidence="3" id="KW-1003">Cell membrane</keyword>
<evidence type="ECO:0000256" key="2">
    <source>
        <dbReference type="ARBA" id="ARBA00021549"/>
    </source>
</evidence>
<dbReference type="Gene3D" id="3.55.40.10">
    <property type="entry name" value="minor pseudopilin epsh domain"/>
    <property type="match status" value="1"/>
</dbReference>
<name>A0ABQ1XV71_9PROT</name>
<evidence type="ECO:0000259" key="12">
    <source>
        <dbReference type="Pfam" id="PF12019"/>
    </source>
</evidence>
<keyword evidence="7 11" id="KW-1133">Transmembrane helix</keyword>
<evidence type="ECO:0000313" key="14">
    <source>
        <dbReference type="Proteomes" id="UP000648722"/>
    </source>
</evidence>
<dbReference type="SUPFAM" id="SSF54523">
    <property type="entry name" value="Pili subunits"/>
    <property type="match status" value="1"/>
</dbReference>
<keyword evidence="6 11" id="KW-0812">Transmembrane</keyword>
<evidence type="ECO:0000256" key="8">
    <source>
        <dbReference type="ARBA" id="ARBA00023136"/>
    </source>
</evidence>
<evidence type="ECO:0000313" key="13">
    <source>
        <dbReference type="EMBL" id="GGH03992.1"/>
    </source>
</evidence>
<evidence type="ECO:0000256" key="6">
    <source>
        <dbReference type="ARBA" id="ARBA00022692"/>
    </source>
</evidence>